<dbReference type="Gene3D" id="3.40.50.2000">
    <property type="entry name" value="Glycogen Phosphorylase B"/>
    <property type="match status" value="2"/>
</dbReference>
<accession>A0A3N0BU49</accession>
<keyword evidence="4" id="KW-1185">Reference proteome</keyword>
<dbReference type="CDD" id="cd03808">
    <property type="entry name" value="GT4_CapM-like"/>
    <property type="match status" value="1"/>
</dbReference>
<dbReference type="Proteomes" id="UP000274046">
    <property type="component" value="Unassembled WGS sequence"/>
</dbReference>
<sequence>MKTARKKILHAIRQGQVGGGETHVLDLVNNLDKGKYESVILSFTEGPMVEQLKLDGFKTYVVSTQKPFNISVWKVVRQIIATEQIDLIHAHGTRANSNTFYSAKSLKIPLVYTVHGWSFHPDQSKVVKFIRSMSERFLVAVANKTICVSKSNLVEGKNKFPMSNATVIANGIDRFKFNPDKEFKNIRAEFGIDERSILVGYIARITNQKSPLAFLKAIAMLPEKENVHLLIVGDGDLKIQMLALSKELNLDKYITFVDFRSDIPDILNAIDIFCLPSLWEGLPIALLEAMSMRKAILASNIDGITDLIQDGVNGLLVPPADVESLSKALQRLILDKQLVKNLGLEAEKTVQEKFNISTMTKSIEAVYQEFI</sequence>
<dbReference type="PANTHER" id="PTHR12526:SF630">
    <property type="entry name" value="GLYCOSYLTRANSFERASE"/>
    <property type="match status" value="1"/>
</dbReference>
<feature type="domain" description="Glycosyl transferase family 1" evidence="1">
    <location>
        <begin position="184"/>
        <end position="348"/>
    </location>
</feature>
<organism evidence="3 4">
    <name type="scientific">Pedobacter jejuensis</name>
    <dbReference type="NCBI Taxonomy" id="1268550"/>
    <lineage>
        <taxon>Bacteria</taxon>
        <taxon>Pseudomonadati</taxon>
        <taxon>Bacteroidota</taxon>
        <taxon>Sphingobacteriia</taxon>
        <taxon>Sphingobacteriales</taxon>
        <taxon>Sphingobacteriaceae</taxon>
        <taxon>Pedobacter</taxon>
    </lineage>
</organism>
<dbReference type="SUPFAM" id="SSF53756">
    <property type="entry name" value="UDP-Glycosyltransferase/glycogen phosphorylase"/>
    <property type="match status" value="1"/>
</dbReference>
<keyword evidence="3" id="KW-0808">Transferase</keyword>
<dbReference type="Pfam" id="PF13439">
    <property type="entry name" value="Glyco_transf_4"/>
    <property type="match status" value="1"/>
</dbReference>
<evidence type="ECO:0000313" key="3">
    <source>
        <dbReference type="EMBL" id="RNL52591.1"/>
    </source>
</evidence>
<dbReference type="AlphaFoldDB" id="A0A3N0BU49"/>
<gene>
    <name evidence="3" type="ORF">D7004_13680</name>
</gene>
<evidence type="ECO:0000313" key="4">
    <source>
        <dbReference type="Proteomes" id="UP000274046"/>
    </source>
</evidence>
<name>A0A3N0BU49_9SPHI</name>
<dbReference type="Pfam" id="PF00534">
    <property type="entry name" value="Glycos_transf_1"/>
    <property type="match status" value="1"/>
</dbReference>
<dbReference type="EMBL" id="RBEE01000023">
    <property type="protein sequence ID" value="RNL52591.1"/>
    <property type="molecule type" value="Genomic_DNA"/>
</dbReference>
<feature type="domain" description="Glycosyltransferase subfamily 4-like N-terminal" evidence="2">
    <location>
        <begin position="17"/>
        <end position="173"/>
    </location>
</feature>
<comment type="caution">
    <text evidence="3">The sequence shown here is derived from an EMBL/GenBank/DDBJ whole genome shotgun (WGS) entry which is preliminary data.</text>
</comment>
<dbReference type="RefSeq" id="WP_123206393.1">
    <property type="nucleotide sequence ID" value="NZ_RBEE01000023.1"/>
</dbReference>
<dbReference type="InterPro" id="IPR028098">
    <property type="entry name" value="Glyco_trans_4-like_N"/>
</dbReference>
<dbReference type="PANTHER" id="PTHR12526">
    <property type="entry name" value="GLYCOSYLTRANSFERASE"/>
    <property type="match status" value="1"/>
</dbReference>
<evidence type="ECO:0000259" key="2">
    <source>
        <dbReference type="Pfam" id="PF13439"/>
    </source>
</evidence>
<protein>
    <submittedName>
        <fullName evidence="3">Glycosyltransferase family 1 protein</fullName>
    </submittedName>
</protein>
<evidence type="ECO:0000259" key="1">
    <source>
        <dbReference type="Pfam" id="PF00534"/>
    </source>
</evidence>
<reference evidence="3 4" key="1">
    <citation type="submission" date="2018-10" db="EMBL/GenBank/DDBJ databases">
        <title>Genome sequencing of Pedobacter jejuensis TNB23.</title>
        <authorList>
            <person name="Cho Y.-J."/>
            <person name="Cho A."/>
            <person name="Kim O.-S."/>
        </authorList>
    </citation>
    <scope>NUCLEOTIDE SEQUENCE [LARGE SCALE GENOMIC DNA]</scope>
    <source>
        <strain evidence="3 4">TNB23</strain>
    </source>
</reference>
<proteinExistence type="predicted"/>
<dbReference type="OrthoDB" id="7560678at2"/>
<dbReference type="GO" id="GO:0016757">
    <property type="term" value="F:glycosyltransferase activity"/>
    <property type="evidence" value="ECO:0007669"/>
    <property type="project" value="InterPro"/>
</dbReference>
<dbReference type="InterPro" id="IPR001296">
    <property type="entry name" value="Glyco_trans_1"/>
</dbReference>